<evidence type="ECO:0000313" key="1">
    <source>
        <dbReference type="EMBL" id="KAK5986246.1"/>
    </source>
</evidence>
<dbReference type="InterPro" id="IPR016186">
    <property type="entry name" value="C-type_lectin-like/link_sf"/>
</dbReference>
<accession>A0AAN8FUF5</accession>
<name>A0AAN8FUF5_TRICO</name>
<organism evidence="1 2">
    <name type="scientific">Trichostrongylus colubriformis</name>
    <name type="common">Black scour worm</name>
    <dbReference type="NCBI Taxonomy" id="6319"/>
    <lineage>
        <taxon>Eukaryota</taxon>
        <taxon>Metazoa</taxon>
        <taxon>Ecdysozoa</taxon>
        <taxon>Nematoda</taxon>
        <taxon>Chromadorea</taxon>
        <taxon>Rhabditida</taxon>
        <taxon>Rhabditina</taxon>
        <taxon>Rhabditomorpha</taxon>
        <taxon>Strongyloidea</taxon>
        <taxon>Trichostrongylidae</taxon>
        <taxon>Trichostrongylus</taxon>
    </lineage>
</organism>
<dbReference type="Proteomes" id="UP001331761">
    <property type="component" value="Unassembled WGS sequence"/>
</dbReference>
<evidence type="ECO:0000313" key="2">
    <source>
        <dbReference type="Proteomes" id="UP001331761"/>
    </source>
</evidence>
<evidence type="ECO:0008006" key="3">
    <source>
        <dbReference type="Google" id="ProtNLM"/>
    </source>
</evidence>
<dbReference type="SUPFAM" id="SSF56436">
    <property type="entry name" value="C-type lectin-like"/>
    <property type="match status" value="1"/>
</dbReference>
<reference evidence="1 2" key="1">
    <citation type="submission" date="2019-10" db="EMBL/GenBank/DDBJ databases">
        <title>Assembly and Annotation for the nematode Trichostrongylus colubriformis.</title>
        <authorList>
            <person name="Martin J."/>
        </authorList>
    </citation>
    <scope>NUCLEOTIDE SEQUENCE [LARGE SCALE GENOMIC DNA]</scope>
    <source>
        <strain evidence="1">G859</strain>
        <tissue evidence="1">Whole worm</tissue>
    </source>
</reference>
<dbReference type="InterPro" id="IPR016187">
    <property type="entry name" value="CTDL_fold"/>
</dbReference>
<proteinExistence type="predicted"/>
<sequence length="75" mass="8983">MRRNPNNRKELQWMSGSTCSYGNWDKGEPNDWGGYETYIHFYSDDEGYYTKWNDQIASKCHYLCERSKCPQEDVV</sequence>
<gene>
    <name evidence="1" type="ORF">GCK32_022436</name>
</gene>
<keyword evidence="2" id="KW-1185">Reference proteome</keyword>
<dbReference type="EMBL" id="WIXE01000844">
    <property type="protein sequence ID" value="KAK5986246.1"/>
    <property type="molecule type" value="Genomic_DNA"/>
</dbReference>
<comment type="caution">
    <text evidence="1">The sequence shown here is derived from an EMBL/GenBank/DDBJ whole genome shotgun (WGS) entry which is preliminary data.</text>
</comment>
<dbReference type="Gene3D" id="3.10.100.10">
    <property type="entry name" value="Mannose-Binding Protein A, subunit A"/>
    <property type="match status" value="1"/>
</dbReference>
<dbReference type="AlphaFoldDB" id="A0AAN8FUF5"/>
<protein>
    <recommendedName>
        <fullName evidence="3">C-type lectin domain-containing protein</fullName>
    </recommendedName>
</protein>